<dbReference type="EMBL" id="AMQM01002730">
    <property type="status" value="NOT_ANNOTATED_CDS"/>
    <property type="molecule type" value="Genomic_DNA"/>
</dbReference>
<reference evidence="9" key="1">
    <citation type="submission" date="2012-12" db="EMBL/GenBank/DDBJ databases">
        <authorList>
            <person name="Hellsten U."/>
            <person name="Grimwood J."/>
            <person name="Chapman J.A."/>
            <person name="Shapiro H."/>
            <person name="Aerts A."/>
            <person name="Otillar R.P."/>
            <person name="Terry A.Y."/>
            <person name="Boore J.L."/>
            <person name="Simakov O."/>
            <person name="Marletaz F."/>
            <person name="Cho S.-J."/>
            <person name="Edsinger-Gonzales E."/>
            <person name="Havlak P."/>
            <person name="Kuo D.-H."/>
            <person name="Larsson T."/>
            <person name="Lv J."/>
            <person name="Arendt D."/>
            <person name="Savage R."/>
            <person name="Osoegawa K."/>
            <person name="de Jong P."/>
            <person name="Lindberg D.R."/>
            <person name="Seaver E.C."/>
            <person name="Weisblat D.A."/>
            <person name="Putnam N.H."/>
            <person name="Grigoriev I.V."/>
            <person name="Rokhsar D.S."/>
        </authorList>
    </citation>
    <scope>NUCLEOTIDE SEQUENCE</scope>
</reference>
<dbReference type="OrthoDB" id="9972932at2759"/>
<sequence>MFLRLLLFNLIAILFIRPAETQDQPAITQVIWPEIKRVGMTGYLNCTVTRQGINKVYWIRKSDQLIISTDDRVQVDNTINERLDGQLKFDVLKKVSGDQTIYTLIVRRLVISDSGNYTCSVIVTGASIKPSKDGEIVVLIPPTIKQGVTTQTVNVNEFGSVNLTCDAVGYPTPNISWVRVNGSPLPPPYNKYMHRGKVLQLVNVEASSRGMYRCIADNNVRPLATYDTTVYVNFKPISRPIQSTYGQAANRLFDVTIDCIVAGYPPPDMNWYKIDRLEYKPIIDDDFHIINQMLSHGQQLGISEVWYQLTIINVRANDYGNYICQGTNKLGTSQYNITVFETSECQGANCPLEGGTVSRATLTSRTRYDVTGMCLVLVFTLEFLRYYVARV</sequence>
<dbReference type="PANTHER" id="PTHR12231">
    <property type="entry name" value="CTX-RELATED TYPE I TRANSMEMBRANE PROTEIN"/>
    <property type="match status" value="1"/>
</dbReference>
<dbReference type="SUPFAM" id="SSF48726">
    <property type="entry name" value="Immunoglobulin"/>
    <property type="match status" value="3"/>
</dbReference>
<dbReference type="SMART" id="SM00409">
    <property type="entry name" value="IG"/>
    <property type="match status" value="3"/>
</dbReference>
<dbReference type="GeneID" id="20195054"/>
<accession>T1EEQ2</accession>
<dbReference type="PROSITE" id="PS50835">
    <property type="entry name" value="IG_LIKE"/>
    <property type="match status" value="3"/>
</dbReference>
<keyword evidence="1 5" id="KW-0732">Signal</keyword>
<evidence type="ECO:0000256" key="4">
    <source>
        <dbReference type="ARBA" id="ARBA00023319"/>
    </source>
</evidence>
<evidence type="ECO:0000256" key="2">
    <source>
        <dbReference type="ARBA" id="ARBA00022737"/>
    </source>
</evidence>
<reference evidence="7 9" key="2">
    <citation type="journal article" date="2013" name="Nature">
        <title>Insights into bilaterian evolution from three spiralian genomes.</title>
        <authorList>
            <person name="Simakov O."/>
            <person name="Marletaz F."/>
            <person name="Cho S.J."/>
            <person name="Edsinger-Gonzales E."/>
            <person name="Havlak P."/>
            <person name="Hellsten U."/>
            <person name="Kuo D.H."/>
            <person name="Larsson T."/>
            <person name="Lv J."/>
            <person name="Arendt D."/>
            <person name="Savage R."/>
            <person name="Osoegawa K."/>
            <person name="de Jong P."/>
            <person name="Grimwood J."/>
            <person name="Chapman J.A."/>
            <person name="Shapiro H."/>
            <person name="Aerts A."/>
            <person name="Otillar R.P."/>
            <person name="Terry A.Y."/>
            <person name="Boore J.L."/>
            <person name="Grigoriev I.V."/>
            <person name="Lindberg D.R."/>
            <person name="Seaver E.C."/>
            <person name="Weisblat D.A."/>
            <person name="Putnam N.H."/>
            <person name="Rokhsar D.S."/>
        </authorList>
    </citation>
    <scope>NUCLEOTIDE SEQUENCE</scope>
</reference>
<evidence type="ECO:0000259" key="6">
    <source>
        <dbReference type="PROSITE" id="PS50835"/>
    </source>
</evidence>
<gene>
    <name evidence="8" type="primary">20195054</name>
    <name evidence="7" type="ORF">HELRODRAFT_109066</name>
</gene>
<feature type="chain" id="PRO_5010979825" description="Ig-like domain-containing protein" evidence="5">
    <location>
        <begin position="22"/>
        <end position="391"/>
    </location>
</feature>
<evidence type="ECO:0000256" key="1">
    <source>
        <dbReference type="ARBA" id="ARBA00022729"/>
    </source>
</evidence>
<dbReference type="STRING" id="6412.T1EEQ2"/>
<feature type="domain" description="Ig-like" evidence="6">
    <location>
        <begin position="142"/>
        <end position="231"/>
    </location>
</feature>
<dbReference type="AlphaFoldDB" id="T1EEQ2"/>
<dbReference type="InterPro" id="IPR007110">
    <property type="entry name" value="Ig-like_dom"/>
</dbReference>
<keyword evidence="9" id="KW-1185">Reference proteome</keyword>
<reference evidence="8" key="3">
    <citation type="submission" date="2015-06" db="UniProtKB">
        <authorList>
            <consortium name="EnsemblMetazoa"/>
        </authorList>
    </citation>
    <scope>IDENTIFICATION</scope>
</reference>
<evidence type="ECO:0000313" key="9">
    <source>
        <dbReference type="Proteomes" id="UP000015101"/>
    </source>
</evidence>
<organism evidence="8 9">
    <name type="scientific">Helobdella robusta</name>
    <name type="common">Californian leech</name>
    <dbReference type="NCBI Taxonomy" id="6412"/>
    <lineage>
        <taxon>Eukaryota</taxon>
        <taxon>Metazoa</taxon>
        <taxon>Spiralia</taxon>
        <taxon>Lophotrochozoa</taxon>
        <taxon>Annelida</taxon>
        <taxon>Clitellata</taxon>
        <taxon>Hirudinea</taxon>
        <taxon>Rhynchobdellida</taxon>
        <taxon>Glossiphoniidae</taxon>
        <taxon>Helobdella</taxon>
    </lineage>
</organism>
<dbReference type="Gene3D" id="2.60.40.10">
    <property type="entry name" value="Immunoglobulins"/>
    <property type="match status" value="3"/>
</dbReference>
<dbReference type="InterPro" id="IPR003599">
    <property type="entry name" value="Ig_sub"/>
</dbReference>
<evidence type="ECO:0000313" key="8">
    <source>
        <dbReference type="EnsemblMetazoa" id="HelroP109066"/>
    </source>
</evidence>
<dbReference type="KEGG" id="hro:HELRODRAFT_109066"/>
<dbReference type="InterPro" id="IPR003598">
    <property type="entry name" value="Ig_sub2"/>
</dbReference>
<feature type="domain" description="Ig-like" evidence="6">
    <location>
        <begin position="236"/>
        <end position="338"/>
    </location>
</feature>
<dbReference type="Proteomes" id="UP000015101">
    <property type="component" value="Unassembled WGS sequence"/>
</dbReference>
<feature type="domain" description="Ig-like" evidence="6">
    <location>
        <begin position="25"/>
        <end position="129"/>
    </location>
</feature>
<proteinExistence type="predicted"/>
<keyword evidence="3" id="KW-1015">Disulfide bond</keyword>
<dbReference type="InterPro" id="IPR051170">
    <property type="entry name" value="Neural/epithelial_adhesion"/>
</dbReference>
<name>T1EEQ2_HELRO</name>
<dbReference type="InterPro" id="IPR036179">
    <property type="entry name" value="Ig-like_dom_sf"/>
</dbReference>
<dbReference type="Pfam" id="PF13927">
    <property type="entry name" value="Ig_3"/>
    <property type="match status" value="2"/>
</dbReference>
<dbReference type="EnsemblMetazoa" id="HelroT109066">
    <property type="protein sequence ID" value="HelroP109066"/>
    <property type="gene ID" value="HelroG109066"/>
</dbReference>
<dbReference type="EMBL" id="KB095858">
    <property type="protein sequence ID" value="ESO10709.1"/>
    <property type="molecule type" value="Genomic_DNA"/>
</dbReference>
<keyword evidence="4" id="KW-0393">Immunoglobulin domain</keyword>
<dbReference type="OMA" id="KITADVW"/>
<dbReference type="InParanoid" id="T1EEQ2"/>
<dbReference type="RefSeq" id="XP_009010978.1">
    <property type="nucleotide sequence ID" value="XM_009012730.1"/>
</dbReference>
<dbReference type="CDD" id="cd00096">
    <property type="entry name" value="Ig"/>
    <property type="match status" value="1"/>
</dbReference>
<dbReference type="eggNOG" id="KOG3510">
    <property type="taxonomic scope" value="Eukaryota"/>
</dbReference>
<evidence type="ECO:0000256" key="3">
    <source>
        <dbReference type="ARBA" id="ARBA00023157"/>
    </source>
</evidence>
<dbReference type="PANTHER" id="PTHR12231:SF220">
    <property type="entry name" value="LACHESIN"/>
    <property type="match status" value="1"/>
</dbReference>
<feature type="signal peptide" evidence="5">
    <location>
        <begin position="1"/>
        <end position="21"/>
    </location>
</feature>
<dbReference type="CTD" id="20195054"/>
<dbReference type="InterPro" id="IPR013783">
    <property type="entry name" value="Ig-like_fold"/>
</dbReference>
<evidence type="ECO:0000313" key="7">
    <source>
        <dbReference type="EMBL" id="ESO10709.1"/>
    </source>
</evidence>
<evidence type="ECO:0000256" key="5">
    <source>
        <dbReference type="SAM" id="SignalP"/>
    </source>
</evidence>
<dbReference type="HOGENOM" id="CLU_027228_4_0_1"/>
<keyword evidence="2" id="KW-0677">Repeat</keyword>
<protein>
    <recommendedName>
        <fullName evidence="6">Ig-like domain-containing protein</fullName>
    </recommendedName>
</protein>
<dbReference type="SMART" id="SM00408">
    <property type="entry name" value="IGc2"/>
    <property type="match status" value="2"/>
</dbReference>